<dbReference type="PROSITE" id="PS51257">
    <property type="entry name" value="PROKAR_LIPOPROTEIN"/>
    <property type="match status" value="1"/>
</dbReference>
<keyword evidence="3" id="KW-1185">Reference proteome</keyword>
<feature type="signal peptide" evidence="1">
    <location>
        <begin position="1"/>
        <end position="29"/>
    </location>
</feature>
<dbReference type="Proteomes" id="UP000821598">
    <property type="component" value="Unassembled WGS sequence"/>
</dbReference>
<evidence type="ECO:0000313" key="2">
    <source>
        <dbReference type="EMBL" id="NVI09392.1"/>
    </source>
</evidence>
<feature type="chain" id="PRO_5046207541" evidence="1">
    <location>
        <begin position="30"/>
        <end position="83"/>
    </location>
</feature>
<sequence>MHELRYKASTALSCLLFFLAACVPVTALANCEDHKTSEGWEECQKVLACGGLCDNHTVPCADGSWYIQYTISKKCPSDIRRRH</sequence>
<protein>
    <submittedName>
        <fullName evidence="2">Uncharacterized protein</fullName>
    </submittedName>
</protein>
<comment type="caution">
    <text evidence="2">The sequence shown here is derived from an EMBL/GenBank/DDBJ whole genome shotgun (WGS) entry which is preliminary data.</text>
</comment>
<gene>
    <name evidence="2" type="ORF">FSB64_38240</name>
</gene>
<evidence type="ECO:0000256" key="1">
    <source>
        <dbReference type="SAM" id="SignalP"/>
    </source>
</evidence>
<keyword evidence="1" id="KW-0732">Signal</keyword>
<reference evidence="2 3" key="1">
    <citation type="submission" date="2019-08" db="EMBL/GenBank/DDBJ databases">
        <title>Paraburkholderia simonii sp. nov. and P. youngii sp. nov. Brazilian and Mexican Mimosa-associated rhizobia.</title>
        <authorList>
            <person name="Mavima L."/>
            <person name="Beukes C.W."/>
            <person name="Palmer M."/>
            <person name="De Meyer S.E."/>
            <person name="James E.K."/>
            <person name="Maluk M."/>
            <person name="Avontuur J.R."/>
            <person name="Chan W.Y."/>
            <person name="Venter S.N."/>
            <person name="Steenkamp E.T."/>
        </authorList>
    </citation>
    <scope>NUCLEOTIDE SEQUENCE [LARGE SCALE GENOMIC DNA]</scope>
    <source>
        <strain evidence="2 3">JPY454</strain>
    </source>
</reference>
<name>A0ABX2NZ31_9BURK</name>
<accession>A0ABX2NZ31</accession>
<dbReference type="EMBL" id="VOMC01000081">
    <property type="protein sequence ID" value="NVI09392.1"/>
    <property type="molecule type" value="Genomic_DNA"/>
</dbReference>
<proteinExistence type="predicted"/>
<organism evidence="2 3">
    <name type="scientific">Paraburkholderia youngii</name>
    <dbReference type="NCBI Taxonomy" id="2782701"/>
    <lineage>
        <taxon>Bacteria</taxon>
        <taxon>Pseudomonadati</taxon>
        <taxon>Pseudomonadota</taxon>
        <taxon>Betaproteobacteria</taxon>
        <taxon>Burkholderiales</taxon>
        <taxon>Burkholderiaceae</taxon>
        <taxon>Paraburkholderia</taxon>
    </lineage>
</organism>
<evidence type="ECO:0000313" key="3">
    <source>
        <dbReference type="Proteomes" id="UP000821598"/>
    </source>
</evidence>